<dbReference type="Gene3D" id="3.40.50.300">
    <property type="entry name" value="P-loop containing nucleotide triphosphate hydrolases"/>
    <property type="match status" value="2"/>
</dbReference>
<protein>
    <submittedName>
        <fullName evidence="6">DNA repair protein RAD5</fullName>
    </submittedName>
</protein>
<evidence type="ECO:0000256" key="4">
    <source>
        <dbReference type="SAM" id="MobiDB-lite"/>
    </source>
</evidence>
<comment type="caution">
    <text evidence="6">The sequence shown here is derived from an EMBL/GenBank/DDBJ whole genome shotgun (WGS) entry which is preliminary data.</text>
</comment>
<dbReference type="Pfam" id="PF00176">
    <property type="entry name" value="SNF2-rel_dom"/>
    <property type="match status" value="1"/>
</dbReference>
<sequence length="1084" mass="122273">MLRRIKEGFGANSAKKKEEQRQKDRDRYYKSHESQVFENNVRYTELGKMTVGIAVYQGPGVAPLSYEIAFARFLVPGKENAASVATSYSYELFKSVIQEKINEIITGRPLEMEYGTFEYIKRDGMDQRPVYDQVSFEVAINHLFHKRDESEILPFTFKAETEQAERTRLQINIPKAEFDIADAGSGLQGVGDAVEAQSGSPKGLGLDLDRHLSDNPLSLTSLQLDSFATRVTSDPNQRRPLSSQSTAAPSVPTSPRSPRSPVKTKSNEDRPKSKLSETLSEVGSKIKKKVTGKETPAERRERFKSLWGEDERTVFKKGGEDEVEDDNISAIAAIEKDDDEDGVEVEEDDDDDISQEDRAITKLQGLLSLPELAQLQDPGHPEDPLFRWNECCGLFGIDPEKTGIEELVTIAGLKTQIYQYQAFGIYWQMITSRQVGGGFVTDDMGLGKTLSFIAYMVVERQLSCLWQQVDRSRQLKNGQHLPEDEKSAAPCPSGAKAGWISCPCSHLNLTSRLRPKSGLRLACVPSALVRSWWEQWKTHVDIGVAELALNIIVDHKGAFDNNTSSEDLLSKSDSGRSRTRPTAERYKGRGGQGDDTAKPYQDGWLVLTTKENFPNWVKNFQYDGMVKADGAGSWKKGKRVNLVFGIAMIDECHEDLSRNTGRNKILSDLPPANSPFVWGYSGTPISQSPRGLEGVLWAIERHTQSHGAKHPNYPRFSWTTLNKISIDFNNQKDSKTTSTDGIDKVLEEFKPFLRTFVLRRDQNTKWFGHPLIKLKPHIHQDIILKQRNPLFTPQEIEAFEASYQAEKDELLAKLQEKFDNEPEARRSNTRPTELAFNTWCAKSWRSSLLATFPFLLNVATAGPDTQMSLTDQEALFLRGSDTKEKDNGYFRNLASITEHSPKALWLYEFVHNLEGKKDVNGEEEKLLIITQFPQVAFILKLFIRAYFPDKKDRVGLVTGRMTLKEKSETINAFTGKEKTASKRDVQILIGTTRLLGVGLQLTRASNIVLMEPDHHFVRELQGYARVHRIGQRNPVSYSWRLVDGASAVEGRVLRRQADRREFPGRRVGVQEVGREEEDAGLEGI</sequence>
<feature type="compositionally biased region" description="Basic and acidic residues" evidence="4">
    <location>
        <begin position="568"/>
        <end position="587"/>
    </location>
</feature>
<dbReference type="InterPro" id="IPR000330">
    <property type="entry name" value="SNF2_N"/>
</dbReference>
<dbReference type="Pfam" id="PF00271">
    <property type="entry name" value="Helicase_C"/>
    <property type="match status" value="1"/>
</dbReference>
<feature type="region of interest" description="Disordered" evidence="4">
    <location>
        <begin position="1"/>
        <end position="27"/>
    </location>
</feature>
<dbReference type="GO" id="GO:0005524">
    <property type="term" value="F:ATP binding"/>
    <property type="evidence" value="ECO:0007669"/>
    <property type="project" value="UniProtKB-KW"/>
</dbReference>
<dbReference type="EMBL" id="QGMG01000713">
    <property type="protein sequence ID" value="TVY51883.1"/>
    <property type="molecule type" value="Genomic_DNA"/>
</dbReference>
<dbReference type="PANTHER" id="PTHR45626">
    <property type="entry name" value="TRANSCRIPTION TERMINATION FACTOR 2-RELATED"/>
    <property type="match status" value="1"/>
</dbReference>
<keyword evidence="2" id="KW-0378">Hydrolase</keyword>
<dbReference type="CDD" id="cd18793">
    <property type="entry name" value="SF2_C_SNF"/>
    <property type="match status" value="1"/>
</dbReference>
<dbReference type="InterPro" id="IPR050628">
    <property type="entry name" value="SNF2_RAD54_helicase_TF"/>
</dbReference>
<keyword evidence="7" id="KW-1185">Reference proteome</keyword>
<dbReference type="Proteomes" id="UP000481288">
    <property type="component" value="Unassembled WGS sequence"/>
</dbReference>
<dbReference type="GO" id="GO:0016787">
    <property type="term" value="F:hydrolase activity"/>
    <property type="evidence" value="ECO:0007669"/>
    <property type="project" value="UniProtKB-KW"/>
</dbReference>
<accession>A0A7D8YZL5</accession>
<feature type="region of interest" description="Disordered" evidence="4">
    <location>
        <begin position="563"/>
        <end position="597"/>
    </location>
</feature>
<evidence type="ECO:0000313" key="7">
    <source>
        <dbReference type="Proteomes" id="UP000481288"/>
    </source>
</evidence>
<organism evidence="6 7">
    <name type="scientific">Lachnellula cervina</name>
    <dbReference type="NCBI Taxonomy" id="1316786"/>
    <lineage>
        <taxon>Eukaryota</taxon>
        <taxon>Fungi</taxon>
        <taxon>Dikarya</taxon>
        <taxon>Ascomycota</taxon>
        <taxon>Pezizomycotina</taxon>
        <taxon>Leotiomycetes</taxon>
        <taxon>Helotiales</taxon>
        <taxon>Lachnaceae</taxon>
        <taxon>Lachnellula</taxon>
    </lineage>
</organism>
<evidence type="ECO:0000256" key="2">
    <source>
        <dbReference type="ARBA" id="ARBA00022801"/>
    </source>
</evidence>
<dbReference type="OrthoDB" id="4161342at2759"/>
<feature type="compositionally biased region" description="Low complexity" evidence="4">
    <location>
        <begin position="242"/>
        <end position="264"/>
    </location>
</feature>
<proteinExistence type="predicted"/>
<feature type="compositionally biased region" description="Basic and acidic residues" evidence="4">
    <location>
        <begin position="291"/>
        <end position="304"/>
    </location>
</feature>
<dbReference type="GO" id="GO:0006281">
    <property type="term" value="P:DNA repair"/>
    <property type="evidence" value="ECO:0007669"/>
    <property type="project" value="TreeGrafter"/>
</dbReference>
<dbReference type="PROSITE" id="PS51194">
    <property type="entry name" value="HELICASE_CTER"/>
    <property type="match status" value="1"/>
</dbReference>
<dbReference type="AlphaFoldDB" id="A0A7D8YZL5"/>
<dbReference type="InterPro" id="IPR027417">
    <property type="entry name" value="P-loop_NTPase"/>
</dbReference>
<keyword evidence="3" id="KW-0067">ATP-binding</keyword>
<feature type="region of interest" description="Disordered" evidence="4">
    <location>
        <begin position="190"/>
        <end position="209"/>
    </location>
</feature>
<feature type="compositionally biased region" description="Basic and acidic residues" evidence="4">
    <location>
        <begin position="265"/>
        <end position="275"/>
    </location>
</feature>
<reference evidence="6 7" key="1">
    <citation type="submission" date="2018-05" db="EMBL/GenBank/DDBJ databases">
        <title>Whole genome sequencing for identification of molecular markers to develop diagnostic detection tools for the regulated plant pathogen Lachnellula willkommii.</title>
        <authorList>
            <person name="Giroux E."/>
            <person name="Bilodeau G."/>
        </authorList>
    </citation>
    <scope>NUCLEOTIDE SEQUENCE [LARGE SCALE GENOMIC DNA]</scope>
    <source>
        <strain evidence="6 7">CBS 625.97</strain>
    </source>
</reference>
<evidence type="ECO:0000259" key="5">
    <source>
        <dbReference type="PROSITE" id="PS51194"/>
    </source>
</evidence>
<evidence type="ECO:0000256" key="3">
    <source>
        <dbReference type="ARBA" id="ARBA00022840"/>
    </source>
</evidence>
<evidence type="ECO:0000313" key="6">
    <source>
        <dbReference type="EMBL" id="TVY51883.1"/>
    </source>
</evidence>
<feature type="compositionally biased region" description="Polar residues" evidence="4">
    <location>
        <begin position="231"/>
        <end position="241"/>
    </location>
</feature>
<dbReference type="GO" id="GO:0008094">
    <property type="term" value="F:ATP-dependent activity, acting on DNA"/>
    <property type="evidence" value="ECO:0007669"/>
    <property type="project" value="TreeGrafter"/>
</dbReference>
<dbReference type="InterPro" id="IPR001650">
    <property type="entry name" value="Helicase_C-like"/>
</dbReference>
<feature type="compositionally biased region" description="Basic and acidic residues" evidence="4">
    <location>
        <begin position="15"/>
        <end position="27"/>
    </location>
</feature>
<evidence type="ECO:0000256" key="1">
    <source>
        <dbReference type="ARBA" id="ARBA00022741"/>
    </source>
</evidence>
<gene>
    <name evidence="6" type="primary">RAD5</name>
    <name evidence="6" type="ORF">LCER1_G006599</name>
</gene>
<dbReference type="SUPFAM" id="SSF52540">
    <property type="entry name" value="P-loop containing nucleoside triphosphate hydrolases"/>
    <property type="match status" value="2"/>
</dbReference>
<dbReference type="InterPro" id="IPR049730">
    <property type="entry name" value="SNF2/RAD54-like_C"/>
</dbReference>
<dbReference type="GO" id="GO:0005634">
    <property type="term" value="C:nucleus"/>
    <property type="evidence" value="ECO:0007669"/>
    <property type="project" value="TreeGrafter"/>
</dbReference>
<keyword evidence="1" id="KW-0547">Nucleotide-binding</keyword>
<name>A0A7D8YZL5_9HELO</name>
<feature type="domain" description="Helicase C-terminal" evidence="5">
    <location>
        <begin position="905"/>
        <end position="1073"/>
    </location>
</feature>
<feature type="region of interest" description="Disordered" evidence="4">
    <location>
        <begin position="231"/>
        <end position="304"/>
    </location>
</feature>